<sequence length="146" mass="16895">MNQSSQTKRNIKKILGSRVFLFLAAIVLIILTVNLGRESYRKYQLGKEIQGLKAEMKQLEGKNRQLSDMFEYFKDESYLEQEARLKLNLKRPGEKVVIYSDRASDLSDDNSGASQAAPTAFGAPEIKKSEGTDNYWLWWEYFFDTH</sequence>
<protein>
    <recommendedName>
        <fullName evidence="5">Septum formation initiator</fullName>
    </recommendedName>
</protein>
<keyword evidence="2" id="KW-0812">Transmembrane</keyword>
<comment type="caution">
    <text evidence="3">The sequence shown here is derived from an EMBL/GenBank/DDBJ whole genome shotgun (WGS) entry which is preliminary data.</text>
</comment>
<evidence type="ECO:0000256" key="2">
    <source>
        <dbReference type="SAM" id="Phobius"/>
    </source>
</evidence>
<keyword evidence="2" id="KW-0472">Membrane</keyword>
<evidence type="ECO:0000256" key="1">
    <source>
        <dbReference type="SAM" id="Coils"/>
    </source>
</evidence>
<name>A0A2M7IDV4_9BACT</name>
<evidence type="ECO:0000313" key="4">
    <source>
        <dbReference type="Proteomes" id="UP000231673"/>
    </source>
</evidence>
<organism evidence="3 4">
    <name type="scientific">Candidatus Portnoybacteria bacterium CG_4_8_14_3_um_filter_44_15</name>
    <dbReference type="NCBI Taxonomy" id="1974803"/>
    <lineage>
        <taxon>Bacteria</taxon>
        <taxon>Candidatus Portnoyibacteriota</taxon>
    </lineage>
</organism>
<reference evidence="4" key="1">
    <citation type="submission" date="2017-09" db="EMBL/GenBank/DDBJ databases">
        <title>Depth-based differentiation of microbial function through sediment-hosted aquifers and enrichment of novel symbionts in the deep terrestrial subsurface.</title>
        <authorList>
            <person name="Probst A.J."/>
            <person name="Ladd B."/>
            <person name="Jarett J.K."/>
            <person name="Geller-Mcgrath D.E."/>
            <person name="Sieber C.M.K."/>
            <person name="Emerson J.B."/>
            <person name="Anantharaman K."/>
            <person name="Thomas B.C."/>
            <person name="Malmstrom R."/>
            <person name="Stieglmeier M."/>
            <person name="Klingl A."/>
            <person name="Woyke T."/>
            <person name="Ryan C.M."/>
            <person name="Banfield J.F."/>
        </authorList>
    </citation>
    <scope>NUCLEOTIDE SEQUENCE [LARGE SCALE GENOMIC DNA]</scope>
</reference>
<gene>
    <name evidence="3" type="ORF">CO003_01245</name>
</gene>
<dbReference type="EMBL" id="PFGW01000026">
    <property type="protein sequence ID" value="PIW74706.1"/>
    <property type="molecule type" value="Genomic_DNA"/>
</dbReference>
<proteinExistence type="predicted"/>
<keyword evidence="2" id="KW-1133">Transmembrane helix</keyword>
<keyword evidence="1" id="KW-0175">Coiled coil</keyword>
<feature type="coiled-coil region" evidence="1">
    <location>
        <begin position="42"/>
        <end position="69"/>
    </location>
</feature>
<accession>A0A2M7IDV4</accession>
<evidence type="ECO:0000313" key="3">
    <source>
        <dbReference type="EMBL" id="PIW74706.1"/>
    </source>
</evidence>
<dbReference type="AlphaFoldDB" id="A0A2M7IDV4"/>
<dbReference type="InterPro" id="IPR007060">
    <property type="entry name" value="FtsL/DivIC"/>
</dbReference>
<feature type="transmembrane region" description="Helical" evidence="2">
    <location>
        <begin position="15"/>
        <end position="35"/>
    </location>
</feature>
<evidence type="ECO:0008006" key="5">
    <source>
        <dbReference type="Google" id="ProtNLM"/>
    </source>
</evidence>
<dbReference type="Pfam" id="PF04977">
    <property type="entry name" value="DivIC"/>
    <property type="match status" value="1"/>
</dbReference>
<dbReference type="Proteomes" id="UP000231673">
    <property type="component" value="Unassembled WGS sequence"/>
</dbReference>